<reference evidence="1" key="1">
    <citation type="journal article" date="2015" name="Proc. Natl. Acad. Sci. U.S.A.">
        <title>Networks of energetic and metabolic interactions define dynamics in microbial communities.</title>
        <authorList>
            <person name="Embree M."/>
            <person name="Liu J.K."/>
            <person name="Al-Bassam M.M."/>
            <person name="Zengler K."/>
        </authorList>
    </citation>
    <scope>NUCLEOTIDE SEQUENCE</scope>
</reference>
<dbReference type="AlphaFoldDB" id="A0A0W8F0I9"/>
<dbReference type="EMBL" id="LNQE01001663">
    <property type="protein sequence ID" value="KUG14411.1"/>
    <property type="molecule type" value="Genomic_DNA"/>
</dbReference>
<protein>
    <submittedName>
        <fullName evidence="1">Uncharacterized protein</fullName>
    </submittedName>
</protein>
<name>A0A0W8F0I9_9ZZZZ</name>
<sequence length="58" mass="6022">MAYEKPKLVDLNTQSETGYGQTKLCESGSSALGICDEGFSAGIYCTAGSNGEIDPTPD</sequence>
<evidence type="ECO:0000313" key="1">
    <source>
        <dbReference type="EMBL" id="KUG14411.1"/>
    </source>
</evidence>
<comment type="caution">
    <text evidence="1">The sequence shown here is derived from an EMBL/GenBank/DDBJ whole genome shotgun (WGS) entry which is preliminary data.</text>
</comment>
<accession>A0A0W8F0I9</accession>
<gene>
    <name evidence="1" type="ORF">ASZ90_015954</name>
</gene>
<organism evidence="1">
    <name type="scientific">hydrocarbon metagenome</name>
    <dbReference type="NCBI Taxonomy" id="938273"/>
    <lineage>
        <taxon>unclassified sequences</taxon>
        <taxon>metagenomes</taxon>
        <taxon>ecological metagenomes</taxon>
    </lineage>
</organism>
<proteinExistence type="predicted"/>